<reference evidence="1" key="1">
    <citation type="submission" date="2020-02" db="EMBL/GenBank/DDBJ databases">
        <authorList>
            <person name="Meier V. D."/>
        </authorList>
    </citation>
    <scope>NUCLEOTIDE SEQUENCE</scope>
    <source>
        <strain evidence="1">AVDCRST_MAG48</strain>
    </source>
</reference>
<protein>
    <submittedName>
        <fullName evidence="1">Uncharacterized protein</fullName>
    </submittedName>
</protein>
<accession>A0A6J4KRM3</accession>
<organism evidence="1">
    <name type="scientific">uncultured Friedmanniella sp</name>
    <dbReference type="NCBI Taxonomy" id="335381"/>
    <lineage>
        <taxon>Bacteria</taxon>
        <taxon>Bacillati</taxon>
        <taxon>Actinomycetota</taxon>
        <taxon>Actinomycetes</taxon>
        <taxon>Propionibacteriales</taxon>
        <taxon>Nocardioidaceae</taxon>
        <taxon>Friedmanniella</taxon>
        <taxon>environmental samples</taxon>
    </lineage>
</organism>
<gene>
    <name evidence="1" type="ORF">AVDCRST_MAG48-2220</name>
</gene>
<name>A0A6J4KRM3_9ACTN</name>
<proteinExistence type="predicted"/>
<sequence>MVSRGPWTGGQRVSDLTFRCGGAAVAVGPDGTVTATLPGAEPAQLVSGGLLVHAADGRPLVPGPPEVRADDDEVELAWSAGALGLVVRHTFAAGWGLRVALSAPGDRPVELVDPLLTWRVPAGRPAWALAAGVAGSYAVLPADGTGPLLGGVLRSGALPAVDADGLHLGPVRLEPRGRYVVQWQWDLHPGPRSLGRGRHPEVPRRLDLVVDEVVVADAGEDEALVLADGLEAEQGRGQVELSAAAPGRYPVELRAARGTTAYELRVAPPLDTLLAARALAALDQP</sequence>
<feature type="non-terminal residue" evidence="1">
    <location>
        <position position="285"/>
    </location>
</feature>
<dbReference type="AlphaFoldDB" id="A0A6J4KRM3"/>
<evidence type="ECO:0000313" key="1">
    <source>
        <dbReference type="EMBL" id="CAA9313491.1"/>
    </source>
</evidence>
<dbReference type="EMBL" id="CADCTS010000316">
    <property type="protein sequence ID" value="CAA9313491.1"/>
    <property type="molecule type" value="Genomic_DNA"/>
</dbReference>